<evidence type="ECO:0000256" key="3">
    <source>
        <dbReference type="ARBA" id="ARBA00022989"/>
    </source>
</evidence>
<feature type="coiled-coil region" evidence="5">
    <location>
        <begin position="42"/>
        <end position="76"/>
    </location>
</feature>
<dbReference type="GO" id="GO:0043495">
    <property type="term" value="F:protein-membrane adaptor activity"/>
    <property type="evidence" value="ECO:0007669"/>
    <property type="project" value="TreeGrafter"/>
</dbReference>
<evidence type="ECO:0000256" key="1">
    <source>
        <dbReference type="ARBA" id="ARBA00004370"/>
    </source>
</evidence>
<feature type="chain" id="PRO_5021252325" description="SUN domain-containing protein" evidence="6">
    <location>
        <begin position="21"/>
        <end position="289"/>
    </location>
</feature>
<dbReference type="PANTHER" id="PTHR12911:SF8">
    <property type="entry name" value="KLAROID PROTEIN-RELATED"/>
    <property type="match status" value="1"/>
</dbReference>
<evidence type="ECO:0000256" key="4">
    <source>
        <dbReference type="ARBA" id="ARBA00023136"/>
    </source>
</evidence>
<dbReference type="Pfam" id="PF07738">
    <property type="entry name" value="Sad1_UNC"/>
    <property type="match status" value="2"/>
</dbReference>
<gene>
    <name evidence="8" type="ORF">BD410DRAFT_733054</name>
</gene>
<reference evidence="8 9" key="1">
    <citation type="submission" date="2018-06" db="EMBL/GenBank/DDBJ databases">
        <title>A transcriptomic atlas of mushroom development highlights an independent origin of complex multicellularity.</title>
        <authorList>
            <consortium name="DOE Joint Genome Institute"/>
            <person name="Krizsan K."/>
            <person name="Almasi E."/>
            <person name="Merenyi Z."/>
            <person name="Sahu N."/>
            <person name="Viragh M."/>
            <person name="Koszo T."/>
            <person name="Mondo S."/>
            <person name="Kiss B."/>
            <person name="Balint B."/>
            <person name="Kues U."/>
            <person name="Barry K."/>
            <person name="Hegedus J.C."/>
            <person name="Henrissat B."/>
            <person name="Johnson J."/>
            <person name="Lipzen A."/>
            <person name="Ohm R."/>
            <person name="Nagy I."/>
            <person name="Pangilinan J."/>
            <person name="Yan J."/>
            <person name="Xiong Y."/>
            <person name="Grigoriev I.V."/>
            <person name="Hibbett D.S."/>
            <person name="Nagy L.G."/>
        </authorList>
    </citation>
    <scope>NUCLEOTIDE SEQUENCE [LARGE SCALE GENOMIC DNA]</scope>
    <source>
        <strain evidence="8 9">SZMC22713</strain>
    </source>
</reference>
<feature type="domain" description="SUN" evidence="7">
    <location>
        <begin position="96"/>
        <end position="288"/>
    </location>
</feature>
<dbReference type="PANTHER" id="PTHR12911">
    <property type="entry name" value="SAD1/UNC-84-LIKE PROTEIN-RELATED"/>
    <property type="match status" value="1"/>
</dbReference>
<dbReference type="InterPro" id="IPR045119">
    <property type="entry name" value="SUN1-5"/>
</dbReference>
<keyword evidence="4" id="KW-0472">Membrane</keyword>
<dbReference type="VEuPathDB" id="FungiDB:BD410DRAFT_733054"/>
<keyword evidence="2" id="KW-0812">Transmembrane</keyword>
<name>A0A4Y7PJY7_9AGAM</name>
<sequence>MASLLCACTLLLLVYVPILANFIPSINHIAPLSSVINISVPVFNANEHIASLEKTIASMEETIESHICEIRRLQMQVVRFSRDYTAMRDFASYADGARIYKSLTSPSYQLPGHSSRKRRGYSYLHPCEPSIALKPDMRCWSFAGSLGHIGITLSEPTVVTHVTIDHIPKDVSQVMDISSAPRTINVWGLVHLKYLAAHGGPRYLLDGTIVQPAPPAILEQIPAKYSLVYVGQAKYDLHANESIQLFPLRHVGQQQQPKISVVLLHILDNWGVEHFTCIYRVRVHGMSGT</sequence>
<evidence type="ECO:0000313" key="9">
    <source>
        <dbReference type="Proteomes" id="UP000294933"/>
    </source>
</evidence>
<dbReference type="AlphaFoldDB" id="A0A4Y7PJY7"/>
<dbReference type="GO" id="GO:0034993">
    <property type="term" value="C:meiotic nuclear membrane microtubule tethering complex"/>
    <property type="evidence" value="ECO:0007669"/>
    <property type="project" value="TreeGrafter"/>
</dbReference>
<keyword evidence="3" id="KW-1133">Transmembrane helix</keyword>
<feature type="signal peptide" evidence="6">
    <location>
        <begin position="1"/>
        <end position="20"/>
    </location>
</feature>
<dbReference type="InterPro" id="IPR012919">
    <property type="entry name" value="SUN_dom"/>
</dbReference>
<evidence type="ECO:0000313" key="8">
    <source>
        <dbReference type="EMBL" id="TDL15162.1"/>
    </source>
</evidence>
<keyword evidence="5" id="KW-0175">Coiled coil</keyword>
<keyword evidence="6" id="KW-0732">Signal</keyword>
<evidence type="ECO:0000259" key="7">
    <source>
        <dbReference type="PROSITE" id="PS51469"/>
    </source>
</evidence>
<accession>A0A4Y7PJY7</accession>
<dbReference type="EMBL" id="ML170287">
    <property type="protein sequence ID" value="TDL15162.1"/>
    <property type="molecule type" value="Genomic_DNA"/>
</dbReference>
<comment type="subcellular location">
    <subcellularLocation>
        <location evidence="1">Membrane</location>
    </subcellularLocation>
</comment>
<proteinExistence type="predicted"/>
<evidence type="ECO:0000256" key="5">
    <source>
        <dbReference type="SAM" id="Coils"/>
    </source>
</evidence>
<keyword evidence="9" id="KW-1185">Reference proteome</keyword>
<dbReference type="Proteomes" id="UP000294933">
    <property type="component" value="Unassembled WGS sequence"/>
</dbReference>
<evidence type="ECO:0000256" key="2">
    <source>
        <dbReference type="ARBA" id="ARBA00022692"/>
    </source>
</evidence>
<evidence type="ECO:0000256" key="6">
    <source>
        <dbReference type="SAM" id="SignalP"/>
    </source>
</evidence>
<protein>
    <recommendedName>
        <fullName evidence="7">SUN domain-containing protein</fullName>
    </recommendedName>
</protein>
<dbReference type="STRING" id="50990.A0A4Y7PJY7"/>
<organism evidence="8 9">
    <name type="scientific">Rickenella mellea</name>
    <dbReference type="NCBI Taxonomy" id="50990"/>
    <lineage>
        <taxon>Eukaryota</taxon>
        <taxon>Fungi</taxon>
        <taxon>Dikarya</taxon>
        <taxon>Basidiomycota</taxon>
        <taxon>Agaricomycotina</taxon>
        <taxon>Agaricomycetes</taxon>
        <taxon>Hymenochaetales</taxon>
        <taxon>Rickenellaceae</taxon>
        <taxon>Rickenella</taxon>
    </lineage>
</organism>
<dbReference type="OrthoDB" id="342281at2759"/>
<dbReference type="PROSITE" id="PS51469">
    <property type="entry name" value="SUN"/>
    <property type="match status" value="1"/>
</dbReference>
<dbReference type="Gene3D" id="2.60.120.260">
    <property type="entry name" value="Galactose-binding domain-like"/>
    <property type="match status" value="1"/>
</dbReference>